<dbReference type="CDD" id="cd07255">
    <property type="entry name" value="VOC_BsCatE_like_N"/>
    <property type="match status" value="1"/>
</dbReference>
<feature type="domain" description="VOC" evidence="1">
    <location>
        <begin position="10"/>
        <end position="126"/>
    </location>
</feature>
<dbReference type="PANTHER" id="PTHR43279:SF1">
    <property type="entry name" value="CATECHOL-2,3-DIOXYGENASE"/>
    <property type="match status" value="1"/>
</dbReference>
<organism evidence="2 3">
    <name type="scientific">Agaricicola taiwanensis</name>
    <dbReference type="NCBI Taxonomy" id="591372"/>
    <lineage>
        <taxon>Bacteria</taxon>
        <taxon>Pseudomonadati</taxon>
        <taxon>Pseudomonadota</taxon>
        <taxon>Alphaproteobacteria</taxon>
        <taxon>Rhodobacterales</taxon>
        <taxon>Paracoccaceae</taxon>
        <taxon>Agaricicola</taxon>
    </lineage>
</organism>
<dbReference type="Pfam" id="PF00903">
    <property type="entry name" value="Glyoxalase"/>
    <property type="match status" value="2"/>
</dbReference>
<dbReference type="RefSeq" id="WP_188409221.1">
    <property type="nucleotide sequence ID" value="NZ_BMCP01000002.1"/>
</dbReference>
<dbReference type="InterPro" id="IPR037523">
    <property type="entry name" value="VOC_core"/>
</dbReference>
<reference evidence="2" key="2">
    <citation type="submission" date="2020-09" db="EMBL/GenBank/DDBJ databases">
        <authorList>
            <person name="Sun Q."/>
            <person name="Sedlacek I."/>
        </authorList>
    </citation>
    <scope>NUCLEOTIDE SEQUENCE</scope>
    <source>
        <strain evidence="2">CCM 7684</strain>
    </source>
</reference>
<dbReference type="SUPFAM" id="SSF54593">
    <property type="entry name" value="Glyoxalase/Bleomycin resistance protein/Dihydroxybiphenyl dioxygenase"/>
    <property type="match status" value="2"/>
</dbReference>
<proteinExistence type="predicted"/>
<dbReference type="PROSITE" id="PS51819">
    <property type="entry name" value="VOC"/>
    <property type="match status" value="2"/>
</dbReference>
<keyword evidence="3" id="KW-1185">Reference proteome</keyword>
<gene>
    <name evidence="2" type="ORF">GCM10007276_15760</name>
</gene>
<dbReference type="PANTHER" id="PTHR43279">
    <property type="entry name" value="CATECHOL-2,3-DIOXYGENASE"/>
    <property type="match status" value="1"/>
</dbReference>
<name>A0A8J2VRV9_9RHOB</name>
<comment type="caution">
    <text evidence="2">The sequence shown here is derived from an EMBL/GenBank/DDBJ whole genome shotgun (WGS) entry which is preliminary data.</text>
</comment>
<evidence type="ECO:0000313" key="3">
    <source>
        <dbReference type="Proteomes" id="UP000602745"/>
    </source>
</evidence>
<protein>
    <submittedName>
        <fullName evidence="2">Glyoxalase</fullName>
    </submittedName>
</protein>
<reference evidence="2" key="1">
    <citation type="journal article" date="2014" name="Int. J. Syst. Evol. Microbiol.">
        <title>Complete genome sequence of Corynebacterium casei LMG S-19264T (=DSM 44701T), isolated from a smear-ripened cheese.</title>
        <authorList>
            <consortium name="US DOE Joint Genome Institute (JGI-PGF)"/>
            <person name="Walter F."/>
            <person name="Albersmeier A."/>
            <person name="Kalinowski J."/>
            <person name="Ruckert C."/>
        </authorList>
    </citation>
    <scope>NUCLEOTIDE SEQUENCE</scope>
    <source>
        <strain evidence="2">CCM 7684</strain>
    </source>
</reference>
<dbReference type="InterPro" id="IPR004360">
    <property type="entry name" value="Glyas_Fos-R_dOase_dom"/>
</dbReference>
<sequence>MPHRLPATTTLGPVTLRIADLDRSLAFYRDLLGFEVLTSDTDGTATLGANGKPLILLEAHAGLPPRPHDAPGLFHVAILLPDRPSLGAMLGRLARHGIRLGASDHIVSEALYLDDPDGNGLEIYCDRPRTDWRWHGGEVEMATEPMDTRAVLAQAAPEDEPYRLPAGTAIGHVHLQVGDLAEAKRFYVDIMGFDVTTESYPGALFVSAGGYHHHLGLNVWRSRGGKAAPHDRAGLERLVLQFPSPDAAAVRERAASADLNSTEVPQGFILRDPWGNAMLVTSEPA</sequence>
<dbReference type="Gene3D" id="3.10.180.10">
    <property type="entry name" value="2,3-Dihydroxybiphenyl 1,2-Dioxygenase, domain 1"/>
    <property type="match status" value="2"/>
</dbReference>
<dbReference type="CDD" id="cd16359">
    <property type="entry name" value="VOC_BsCatE_like_C"/>
    <property type="match status" value="1"/>
</dbReference>
<evidence type="ECO:0000313" key="2">
    <source>
        <dbReference type="EMBL" id="GGE39297.1"/>
    </source>
</evidence>
<accession>A0A8J2VRV9</accession>
<evidence type="ECO:0000259" key="1">
    <source>
        <dbReference type="PROSITE" id="PS51819"/>
    </source>
</evidence>
<feature type="domain" description="VOC" evidence="1">
    <location>
        <begin position="169"/>
        <end position="285"/>
    </location>
</feature>
<dbReference type="EMBL" id="BMCP01000002">
    <property type="protein sequence ID" value="GGE39297.1"/>
    <property type="molecule type" value="Genomic_DNA"/>
</dbReference>
<dbReference type="InterPro" id="IPR029068">
    <property type="entry name" value="Glyas_Bleomycin-R_OHBP_Dase"/>
</dbReference>
<dbReference type="Proteomes" id="UP000602745">
    <property type="component" value="Unassembled WGS sequence"/>
</dbReference>
<dbReference type="AlphaFoldDB" id="A0A8J2VRV9"/>